<dbReference type="InterPro" id="IPR036890">
    <property type="entry name" value="HATPase_C_sf"/>
</dbReference>
<dbReference type="Proteomes" id="UP001501565">
    <property type="component" value="Unassembled WGS sequence"/>
</dbReference>
<evidence type="ECO:0000256" key="1">
    <source>
        <dbReference type="SAM" id="Phobius"/>
    </source>
</evidence>
<sequence>MATASLDRTYFLPNLCSSASLMVLVITAEVLAFVLVLLKPWDEISLELFGWLSLFLQWVTLLSAAILCGIRARLMTLPDPVAALISYCIIIFNVVAMTALIDVLQMDQISLPKLVKNGLVAGLVGGLLVRYLYVRAELNRRSEAELEARIEALQSRIRPHFLFNSMNTIASLIMIDPVKAEQAVEDLSALFRATLGEHRERGLFSEEVALCKKYLSMESLRLGDRLDVAWDIERLSGDTPIPLLTLQPILENAIYHGIQPSSAKGVIRVEAYQEADQRVCIRVSNTVPVNQSVNHRGQKMALDNIRARLKAIYGESATVNGEIQNDCYVSTIIYAFQ</sequence>
<name>A0ABP7ND09_9GAMM</name>
<keyword evidence="1" id="KW-0812">Transmembrane</keyword>
<feature type="transmembrane region" description="Helical" evidence="1">
    <location>
        <begin position="114"/>
        <end position="133"/>
    </location>
</feature>
<keyword evidence="1" id="KW-1133">Transmembrane helix</keyword>
<feature type="transmembrane region" description="Helical" evidence="1">
    <location>
        <begin position="81"/>
        <end position="102"/>
    </location>
</feature>
<dbReference type="EMBL" id="BAABBN010000017">
    <property type="protein sequence ID" value="GAA3943536.1"/>
    <property type="molecule type" value="Genomic_DNA"/>
</dbReference>
<evidence type="ECO:0000259" key="2">
    <source>
        <dbReference type="Pfam" id="PF06580"/>
    </source>
</evidence>
<keyword evidence="4" id="KW-1185">Reference proteome</keyword>
<dbReference type="Gene3D" id="3.30.565.10">
    <property type="entry name" value="Histidine kinase-like ATPase, C-terminal domain"/>
    <property type="match status" value="1"/>
</dbReference>
<feature type="transmembrane region" description="Helical" evidence="1">
    <location>
        <begin position="48"/>
        <end position="69"/>
    </location>
</feature>
<dbReference type="InterPro" id="IPR050640">
    <property type="entry name" value="Bact_2-comp_sensor_kinase"/>
</dbReference>
<evidence type="ECO:0000313" key="4">
    <source>
        <dbReference type="Proteomes" id="UP001501565"/>
    </source>
</evidence>
<feature type="domain" description="Signal transduction histidine kinase internal region" evidence="2">
    <location>
        <begin position="148"/>
        <end position="226"/>
    </location>
</feature>
<dbReference type="GO" id="GO:0016301">
    <property type="term" value="F:kinase activity"/>
    <property type="evidence" value="ECO:0007669"/>
    <property type="project" value="UniProtKB-KW"/>
</dbReference>
<dbReference type="PANTHER" id="PTHR34220:SF7">
    <property type="entry name" value="SENSOR HISTIDINE KINASE YPDA"/>
    <property type="match status" value="1"/>
</dbReference>
<proteinExistence type="predicted"/>
<keyword evidence="1" id="KW-0472">Membrane</keyword>
<dbReference type="Pfam" id="PF06580">
    <property type="entry name" value="His_kinase"/>
    <property type="match status" value="1"/>
</dbReference>
<organism evidence="3 4">
    <name type="scientific">Litoribacillus peritrichatus</name>
    <dbReference type="NCBI Taxonomy" id="718191"/>
    <lineage>
        <taxon>Bacteria</taxon>
        <taxon>Pseudomonadati</taxon>
        <taxon>Pseudomonadota</taxon>
        <taxon>Gammaproteobacteria</taxon>
        <taxon>Oceanospirillales</taxon>
        <taxon>Oceanospirillaceae</taxon>
        <taxon>Litoribacillus</taxon>
    </lineage>
</organism>
<keyword evidence="3" id="KW-0808">Transferase</keyword>
<protein>
    <submittedName>
        <fullName evidence="3">Sensor histidine kinase</fullName>
    </submittedName>
</protein>
<evidence type="ECO:0000313" key="3">
    <source>
        <dbReference type="EMBL" id="GAA3943536.1"/>
    </source>
</evidence>
<comment type="caution">
    <text evidence="3">The sequence shown here is derived from an EMBL/GenBank/DDBJ whole genome shotgun (WGS) entry which is preliminary data.</text>
</comment>
<keyword evidence="3" id="KW-0418">Kinase</keyword>
<reference evidence="4" key="1">
    <citation type="journal article" date="2019" name="Int. J. Syst. Evol. Microbiol.">
        <title>The Global Catalogue of Microorganisms (GCM) 10K type strain sequencing project: providing services to taxonomists for standard genome sequencing and annotation.</title>
        <authorList>
            <consortium name="The Broad Institute Genomics Platform"/>
            <consortium name="The Broad Institute Genome Sequencing Center for Infectious Disease"/>
            <person name="Wu L."/>
            <person name="Ma J."/>
        </authorList>
    </citation>
    <scope>NUCLEOTIDE SEQUENCE [LARGE SCALE GENOMIC DNA]</scope>
    <source>
        <strain evidence="4">JCM 17551</strain>
    </source>
</reference>
<dbReference type="PANTHER" id="PTHR34220">
    <property type="entry name" value="SENSOR HISTIDINE KINASE YPDA"/>
    <property type="match status" value="1"/>
</dbReference>
<gene>
    <name evidence="3" type="ORF">GCM10022277_44160</name>
</gene>
<dbReference type="InterPro" id="IPR010559">
    <property type="entry name" value="Sig_transdc_His_kin_internal"/>
</dbReference>
<accession>A0ABP7ND09</accession>
<feature type="transmembrane region" description="Helical" evidence="1">
    <location>
        <begin position="12"/>
        <end position="36"/>
    </location>
</feature>
<dbReference type="RefSeq" id="WP_344800839.1">
    <property type="nucleotide sequence ID" value="NZ_BAABBN010000017.1"/>
</dbReference>